<dbReference type="FunFam" id="2.30.29.30:FF:000077">
    <property type="entry name" value="Arf-GAP with GTPase, ANK repeat and PH domain-containing protein 1"/>
    <property type="match status" value="1"/>
</dbReference>
<feature type="region of interest" description="Disordered" evidence="5">
    <location>
        <begin position="56"/>
        <end position="87"/>
    </location>
</feature>
<name>A0A8C4QDC2_EPTBU</name>
<feature type="region of interest" description="Disordered" evidence="5">
    <location>
        <begin position="626"/>
        <end position="653"/>
    </location>
</feature>
<dbReference type="InterPro" id="IPR027417">
    <property type="entry name" value="P-loop_NTPase"/>
</dbReference>
<dbReference type="SMART" id="SM00175">
    <property type="entry name" value="RAB"/>
    <property type="match status" value="1"/>
</dbReference>
<dbReference type="CDD" id="cd01250">
    <property type="entry name" value="PH_AGAP"/>
    <property type="match status" value="1"/>
</dbReference>
<accession>A0A8C4QDC2</accession>
<evidence type="ECO:0000256" key="1">
    <source>
        <dbReference type="ARBA" id="ARBA00022737"/>
    </source>
</evidence>
<evidence type="ECO:0000256" key="2">
    <source>
        <dbReference type="ARBA" id="ARBA00022741"/>
    </source>
</evidence>
<keyword evidence="3" id="KW-0479">Metal-binding</keyword>
<keyword evidence="8" id="KW-1185">Reference proteome</keyword>
<dbReference type="PRINTS" id="PR00449">
    <property type="entry name" value="RASTRNSFRMNG"/>
</dbReference>
<dbReference type="PROSITE" id="PS50003">
    <property type="entry name" value="PH_DOMAIN"/>
    <property type="match status" value="1"/>
</dbReference>
<feature type="compositionally biased region" description="Basic residues" evidence="5">
    <location>
        <begin position="1255"/>
        <end position="1265"/>
    </location>
</feature>
<dbReference type="GO" id="GO:0005525">
    <property type="term" value="F:GTP binding"/>
    <property type="evidence" value="ECO:0007669"/>
    <property type="project" value="InterPro"/>
</dbReference>
<proteinExistence type="predicted"/>
<dbReference type="CDD" id="cd04103">
    <property type="entry name" value="Centaurin_gamma"/>
    <property type="match status" value="1"/>
</dbReference>
<evidence type="ECO:0000313" key="8">
    <source>
        <dbReference type="Proteomes" id="UP000694388"/>
    </source>
</evidence>
<dbReference type="FunFam" id="2.30.29.30:FF:000109">
    <property type="entry name" value="Arf-GAP with GTPase, ANK repeat and PH domain-containing protein 1"/>
    <property type="match status" value="1"/>
</dbReference>
<protein>
    <recommendedName>
        <fullName evidence="6">PH domain-containing protein</fullName>
    </recommendedName>
</protein>
<feature type="compositionally biased region" description="Low complexity" evidence="5">
    <location>
        <begin position="1016"/>
        <end position="1026"/>
    </location>
</feature>
<keyword evidence="1" id="KW-0677">Repeat</keyword>
<dbReference type="FunFam" id="3.40.50.300:FF:000178">
    <property type="entry name" value="Arf-GAP with GTPase, ANK repeat and PH domain-containing protein 1"/>
    <property type="match status" value="1"/>
</dbReference>
<reference evidence="7" key="1">
    <citation type="submission" date="2025-08" db="UniProtKB">
        <authorList>
            <consortium name="Ensembl"/>
        </authorList>
    </citation>
    <scope>IDENTIFICATION</scope>
</reference>
<evidence type="ECO:0000313" key="7">
    <source>
        <dbReference type="Ensembl" id="ENSEBUP00000013344.1"/>
    </source>
</evidence>
<dbReference type="GO" id="GO:0008270">
    <property type="term" value="F:zinc ion binding"/>
    <property type="evidence" value="ECO:0007669"/>
    <property type="project" value="UniProtKB-KW"/>
</dbReference>
<evidence type="ECO:0000256" key="3">
    <source>
        <dbReference type="ARBA" id="ARBA00022771"/>
    </source>
</evidence>
<evidence type="ECO:0000256" key="5">
    <source>
        <dbReference type="SAM" id="MobiDB-lite"/>
    </source>
</evidence>
<feature type="region of interest" description="Disordered" evidence="5">
    <location>
        <begin position="1236"/>
        <end position="1281"/>
    </location>
</feature>
<evidence type="ECO:0000259" key="6">
    <source>
        <dbReference type="PROSITE" id="PS50003"/>
    </source>
</evidence>
<feature type="compositionally biased region" description="Basic and acidic residues" evidence="5">
    <location>
        <begin position="1059"/>
        <end position="1074"/>
    </location>
</feature>
<dbReference type="PROSITE" id="PS51419">
    <property type="entry name" value="RAB"/>
    <property type="match status" value="1"/>
</dbReference>
<feature type="region of interest" description="Disordered" evidence="5">
    <location>
        <begin position="1016"/>
        <end position="1079"/>
    </location>
</feature>
<feature type="region of interest" description="Disordered" evidence="5">
    <location>
        <begin position="345"/>
        <end position="370"/>
    </location>
</feature>
<dbReference type="InterPro" id="IPR011993">
    <property type="entry name" value="PH-like_dom_sf"/>
</dbReference>
<dbReference type="SMART" id="SM00174">
    <property type="entry name" value="RHO"/>
    <property type="match status" value="1"/>
</dbReference>
<dbReference type="GO" id="GO:0003924">
    <property type="term" value="F:GTPase activity"/>
    <property type="evidence" value="ECO:0007669"/>
    <property type="project" value="InterPro"/>
</dbReference>
<dbReference type="SUPFAM" id="SSF50729">
    <property type="entry name" value="PH domain-like"/>
    <property type="match status" value="1"/>
</dbReference>
<feature type="compositionally biased region" description="Polar residues" evidence="5">
    <location>
        <begin position="1236"/>
        <end position="1250"/>
    </location>
</feature>
<sequence>MEASLALRCDTKPLESSSGLVKCSEKGPDASPVAVTRRKTVYHIFLTLVKRQSSDGAESWEWEDANDASQDHRDQNSEMTELCNGQPSLTPRMYSICERFGGARIGRFEEASRTLPQGMMKSSRATVTRGDVIATEISDEGVRMPGLEDGPRRAHGNDVPTSNGERAETPLGTLACAAKTCLLSAVQDKGLLESVRARRCRTMPSGEMSAINADCASREICNCPREGIKCTSSSAYVIRDSGNCGPAAPSNAAQAEMRNCRCFDGMHLCDLKLLSLAQDSAMHTELTKARYYDENMSKKERSKSMECESRGKPGHAGREMKRSNGNSFVEMQRILASDESLRATGVHKSISPDSVDMTRGRCDESETYGDSQCNSLQQCFAGSTRFRSQEGRIAAEWSLDTIKTDFVKKGKSSCSDVPNIVSLEEKVDVEDFDSSSTSGRRVENMKSVCSSIQCDFVKCNFGEKLRDNESEVLGCNAFGSTALDPTRNTVGRVKVKGGLVEDVLHIPRLKTMYHDGDVRSSMDEGSERVTPPEVASRINKSSMLRSAMLSQTRPGSQVMAVSDRREGLQGRGVVVHGSTMPSASDLRMSPPLGFYSSPATNFEEKLTTKTTIGRPKKSFSFRLLSHRDNAGLNQTGSHDRPRAKRGYERDEVNPVRRDKRRTVDVGEMLSKGDDMVFQRLHHGLSSHGQVPQTRNASKYASFDRSRTMEGLLPAGEEQRGLRKFFGGLLGRKDFGDLPPALSGVQLMDGPDGFNTERFTGNVEPPICVSPDGIRNCHGDTINDSFVNSQEWTLSRTVPELKVGVLGNLASGKSALVHRYLTGSYVQEESPEGGRFKKEIVVDGQSYLLLIRDEGGPPEPQFASWVDAIIFVFSLEDEISFQTVYNYYGRLVNFRNPTDLPLLLVGTQDAISAANPRAIDDARARKLSNDLKRCTYYETCATYGLNVERVFQDVAQKIVATRKKQQLSIGQCKSLPNSPSHTCTSTGTVPTVHINQLPTGNGGSVAVGSAGVLNDCSSSVPSTPSNSQRELRLDPLASCGTPTPIRKQSKRRSNIFTSRKGSDTEKERKNVETKSDNIGSGRAIPIKQGVLLKRSGKSLNKEWKKKYVTLCDNGILTYHPSLHDYMQNVHGKEIDLLRTTVKVPGKRPPRAAAPALGASPKANGLAKELSSAPQAGTQGSVHAERSVSGIGLASFGSRPDGLHQRSFSVSTAEQWSEAAATAGNNVTNGVGDGLCSSNSVANTASPKSETPASPHGNRKKPRRRKGPGSSRADGSGNSAEDGEDSFEFVIVSLTGQSWHFEASSAEERESWTLAIEGQIFASLQSCHSAKQKVIFPEVVLLCCDTVHSDINQRLLSLLKDNYGKIFKILSNNVFRLLLLLFI</sequence>
<dbReference type="SMART" id="SM00233">
    <property type="entry name" value="PH"/>
    <property type="match status" value="1"/>
</dbReference>
<dbReference type="Ensembl" id="ENSEBUT00000013920.1">
    <property type="protein sequence ID" value="ENSEBUP00000013344.1"/>
    <property type="gene ID" value="ENSEBUG00000008435.1"/>
</dbReference>
<keyword evidence="2" id="KW-0547">Nucleotide-binding</keyword>
<feature type="compositionally biased region" description="Polar residues" evidence="5">
    <location>
        <begin position="1170"/>
        <end position="1179"/>
    </location>
</feature>
<keyword evidence="4" id="KW-0040">ANK repeat</keyword>
<dbReference type="InterPro" id="IPR051282">
    <property type="entry name" value="Arf-GAP_GTPase_ANK_PH"/>
</dbReference>
<dbReference type="GO" id="GO:0005096">
    <property type="term" value="F:GTPase activator activity"/>
    <property type="evidence" value="ECO:0007669"/>
    <property type="project" value="TreeGrafter"/>
</dbReference>
<evidence type="ECO:0000256" key="4">
    <source>
        <dbReference type="ARBA" id="ARBA00023043"/>
    </source>
</evidence>
<feature type="compositionally biased region" description="Basic and acidic residues" evidence="5">
    <location>
        <begin position="516"/>
        <end position="527"/>
    </location>
</feature>
<keyword evidence="3" id="KW-0862">Zinc</keyword>
<dbReference type="InterPro" id="IPR001849">
    <property type="entry name" value="PH_domain"/>
</dbReference>
<dbReference type="PROSITE" id="PS51421">
    <property type="entry name" value="RAS"/>
    <property type="match status" value="1"/>
</dbReference>
<feature type="compositionally biased region" description="Basic and acidic residues" evidence="5">
    <location>
        <begin position="295"/>
        <end position="322"/>
    </location>
</feature>
<feature type="compositionally biased region" description="Basic and acidic residues" evidence="5">
    <location>
        <begin position="637"/>
        <end position="653"/>
    </location>
</feature>
<dbReference type="PANTHER" id="PTHR45819:SF5">
    <property type="entry name" value="CENTAURIN-GAMMA-1A"/>
    <property type="match status" value="1"/>
</dbReference>
<reference evidence="7" key="2">
    <citation type="submission" date="2025-09" db="UniProtKB">
        <authorList>
            <consortium name="Ensembl"/>
        </authorList>
    </citation>
    <scope>IDENTIFICATION</scope>
</reference>
<feature type="region of interest" description="Disordered" evidence="5">
    <location>
        <begin position="516"/>
        <end position="536"/>
    </location>
</feature>
<dbReference type="PANTHER" id="PTHR45819">
    <property type="entry name" value="CENTAURIN-GAMMA-1A"/>
    <property type="match status" value="1"/>
</dbReference>
<feature type="region of interest" description="Disordered" evidence="5">
    <location>
        <begin position="295"/>
        <end position="325"/>
    </location>
</feature>
<dbReference type="Proteomes" id="UP000694388">
    <property type="component" value="Unplaced"/>
</dbReference>
<feature type="compositionally biased region" description="Low complexity" evidence="5">
    <location>
        <begin position="1149"/>
        <end position="1161"/>
    </location>
</feature>
<dbReference type="Gene3D" id="2.30.29.30">
    <property type="entry name" value="Pleckstrin-homology domain (PH domain)/Phosphotyrosine-binding domain (PTB)"/>
    <property type="match status" value="2"/>
</dbReference>
<feature type="domain" description="PH" evidence="6">
    <location>
        <begin position="1083"/>
        <end position="1319"/>
    </location>
</feature>
<feature type="region of interest" description="Disordered" evidence="5">
    <location>
        <begin position="114"/>
        <end position="166"/>
    </location>
</feature>
<organism evidence="7 8">
    <name type="scientific">Eptatretus burgeri</name>
    <name type="common">Inshore hagfish</name>
    <dbReference type="NCBI Taxonomy" id="7764"/>
    <lineage>
        <taxon>Eukaryota</taxon>
        <taxon>Metazoa</taxon>
        <taxon>Chordata</taxon>
        <taxon>Craniata</taxon>
        <taxon>Vertebrata</taxon>
        <taxon>Cyclostomata</taxon>
        <taxon>Myxini</taxon>
        <taxon>Myxiniformes</taxon>
        <taxon>Myxinidae</taxon>
        <taxon>Eptatretinae</taxon>
        <taxon>Eptatretus</taxon>
    </lineage>
</organism>
<dbReference type="Pfam" id="PF00071">
    <property type="entry name" value="Ras"/>
    <property type="match status" value="1"/>
</dbReference>
<feature type="region of interest" description="Disordered" evidence="5">
    <location>
        <begin position="1144"/>
        <end position="1183"/>
    </location>
</feature>
<dbReference type="SMART" id="SM00173">
    <property type="entry name" value="RAS"/>
    <property type="match status" value="1"/>
</dbReference>
<dbReference type="GeneTree" id="ENSGT00940000159586"/>
<dbReference type="InterPro" id="IPR001806">
    <property type="entry name" value="Small_GTPase"/>
</dbReference>
<keyword evidence="3" id="KW-0863">Zinc-finger</keyword>
<dbReference type="Gene3D" id="3.40.50.300">
    <property type="entry name" value="P-loop containing nucleotide triphosphate hydrolases"/>
    <property type="match status" value="1"/>
</dbReference>
<feature type="compositionally biased region" description="Polar residues" evidence="5">
    <location>
        <begin position="77"/>
        <end position="87"/>
    </location>
</feature>
<dbReference type="SUPFAM" id="SSF52540">
    <property type="entry name" value="P-loop containing nucleoside triphosphate hydrolases"/>
    <property type="match status" value="1"/>
</dbReference>